<accession>A0ABV3QV82</accession>
<organism evidence="1 2">
    <name type="scientific">Mesorhizobium marinum</name>
    <dbReference type="NCBI Taxonomy" id="3228790"/>
    <lineage>
        <taxon>Bacteria</taxon>
        <taxon>Pseudomonadati</taxon>
        <taxon>Pseudomonadota</taxon>
        <taxon>Alphaproteobacteria</taxon>
        <taxon>Hyphomicrobiales</taxon>
        <taxon>Phyllobacteriaceae</taxon>
        <taxon>Mesorhizobium</taxon>
    </lineage>
</organism>
<dbReference type="RefSeq" id="WP_367722025.1">
    <property type="nucleotide sequence ID" value="NZ_JBFOCH010000049.1"/>
</dbReference>
<proteinExistence type="predicted"/>
<dbReference type="InterPro" id="IPR011660">
    <property type="entry name" value="VapB-like"/>
</dbReference>
<protein>
    <submittedName>
        <fullName evidence="1">Type II toxin-antitoxin system VapB family antitoxin</fullName>
    </submittedName>
</protein>
<keyword evidence="2" id="KW-1185">Reference proteome</keyword>
<dbReference type="EMBL" id="JBFOCI010000001">
    <property type="protein sequence ID" value="MEW9804969.1"/>
    <property type="molecule type" value="Genomic_DNA"/>
</dbReference>
<evidence type="ECO:0000313" key="1">
    <source>
        <dbReference type="EMBL" id="MEW9804969.1"/>
    </source>
</evidence>
<evidence type="ECO:0000313" key="2">
    <source>
        <dbReference type="Proteomes" id="UP001556196"/>
    </source>
</evidence>
<sequence>MILHVRDVETDELVRQLARTRGISITEAIREAVAQALASDERSRISLWDRMGDLRMKMESYPLTGFKADKDFYDGLSGRED</sequence>
<dbReference type="CDD" id="cd21631">
    <property type="entry name" value="RHH_CopG_NikR-like"/>
    <property type="match status" value="1"/>
</dbReference>
<dbReference type="Proteomes" id="UP001556196">
    <property type="component" value="Unassembled WGS sequence"/>
</dbReference>
<reference evidence="1 2" key="1">
    <citation type="submission" date="2024-06" db="EMBL/GenBank/DDBJ databases">
        <authorList>
            <person name="Tuo L."/>
        </authorList>
    </citation>
    <scope>NUCLEOTIDE SEQUENCE [LARGE SCALE GENOMIC DNA]</scope>
    <source>
        <strain evidence="1 2">ZMM04-5</strain>
    </source>
</reference>
<comment type="caution">
    <text evidence="1">The sequence shown here is derived from an EMBL/GenBank/DDBJ whole genome shotgun (WGS) entry which is preliminary data.</text>
</comment>
<name>A0ABV3QV82_9HYPH</name>
<gene>
    <name evidence="1" type="ORF">ABUE31_03080</name>
</gene>
<dbReference type="Pfam" id="PF07704">
    <property type="entry name" value="PSK_trans_fac"/>
    <property type="match status" value="1"/>
</dbReference>